<proteinExistence type="predicted"/>
<reference evidence="3 4" key="1">
    <citation type="submission" date="2024-04" db="EMBL/GenBank/DDBJ databases">
        <title>Phyllosticta paracitricarpa is synonymous to the EU quarantine fungus P. citricarpa based on phylogenomic analyses.</title>
        <authorList>
            <consortium name="Lawrence Berkeley National Laboratory"/>
            <person name="Van Ingen-Buijs V.A."/>
            <person name="Van Westerhoven A.C."/>
            <person name="Haridas S."/>
            <person name="Skiadas P."/>
            <person name="Martin F."/>
            <person name="Groenewald J.Z."/>
            <person name="Crous P.W."/>
            <person name="Seidl M.F."/>
        </authorList>
    </citation>
    <scope>NUCLEOTIDE SEQUENCE [LARGE SCALE GENOMIC DNA]</scope>
    <source>
        <strain evidence="3 4">CBS 123374</strain>
    </source>
</reference>
<name>A0ABR1YLM1_9PEZI</name>
<evidence type="ECO:0000313" key="3">
    <source>
        <dbReference type="EMBL" id="KAK8233380.1"/>
    </source>
</evidence>
<protein>
    <submittedName>
        <fullName evidence="3">Uncharacterized protein</fullName>
    </submittedName>
</protein>
<evidence type="ECO:0000313" key="4">
    <source>
        <dbReference type="Proteomes" id="UP001492380"/>
    </source>
</evidence>
<feature type="compositionally biased region" description="Acidic residues" evidence="2">
    <location>
        <begin position="52"/>
        <end position="71"/>
    </location>
</feature>
<gene>
    <name evidence="3" type="ORF">HDK90DRAFT_511222</name>
</gene>
<feature type="coiled-coil region" evidence="1">
    <location>
        <begin position="178"/>
        <end position="233"/>
    </location>
</feature>
<evidence type="ECO:0000256" key="1">
    <source>
        <dbReference type="SAM" id="Coils"/>
    </source>
</evidence>
<organism evidence="3 4">
    <name type="scientific">Phyllosticta capitalensis</name>
    <dbReference type="NCBI Taxonomy" id="121624"/>
    <lineage>
        <taxon>Eukaryota</taxon>
        <taxon>Fungi</taxon>
        <taxon>Dikarya</taxon>
        <taxon>Ascomycota</taxon>
        <taxon>Pezizomycotina</taxon>
        <taxon>Dothideomycetes</taxon>
        <taxon>Dothideomycetes incertae sedis</taxon>
        <taxon>Botryosphaeriales</taxon>
        <taxon>Phyllostictaceae</taxon>
        <taxon>Phyllosticta</taxon>
    </lineage>
</organism>
<dbReference type="Proteomes" id="UP001492380">
    <property type="component" value="Unassembled WGS sequence"/>
</dbReference>
<dbReference type="EMBL" id="JBBWRZ010000006">
    <property type="protein sequence ID" value="KAK8233380.1"/>
    <property type="molecule type" value="Genomic_DNA"/>
</dbReference>
<feature type="region of interest" description="Disordered" evidence="2">
    <location>
        <begin position="1"/>
        <end position="81"/>
    </location>
</feature>
<evidence type="ECO:0000256" key="2">
    <source>
        <dbReference type="SAM" id="MobiDB-lite"/>
    </source>
</evidence>
<sequence>MSEDDRNPTTRLPPKIVPTVKRNRDFANDDEDEQPRAHRPRLEDDDKASMDDAMDIGDGDGSEDGNEDSDDNNGSTYKCKGQERLVSFSPSAHSESDDILNKYLDKFKPSWDDVRLESKIKAIAKESAYKTKSWIEECLYEQALIKDRQIKNRDRQIRHMALRDAGGDRDWSEMKEVAESFEKQVREQKELVATLNRVVGSQALAIKEKDDKIRKLGEEVAALRERLRGAQGLPIRGHPAHK</sequence>
<keyword evidence="4" id="KW-1185">Reference proteome</keyword>
<comment type="caution">
    <text evidence="3">The sequence shown here is derived from an EMBL/GenBank/DDBJ whole genome shotgun (WGS) entry which is preliminary data.</text>
</comment>
<accession>A0ABR1YLM1</accession>
<keyword evidence="1" id="KW-0175">Coiled coil</keyword>
<feature type="compositionally biased region" description="Basic and acidic residues" evidence="2">
    <location>
        <begin position="34"/>
        <end position="50"/>
    </location>
</feature>